<dbReference type="InterPro" id="IPR051214">
    <property type="entry name" value="GH32_Enzymes"/>
</dbReference>
<sequence>MKVKGNQLYQYPVEEMNKTKRLLEEKAEKINGLVTLHQPDENAYELEILLPENQQGILYLLANKERTRYLKVDFDSERGFVEVDRTNVGIGKMNETKSTCQSKFLPNKELKMNIFVDTSSVEIFFNDGLKVLSSLAFPEKEDTFIFLEMKESHVSTRLFKIE</sequence>
<dbReference type="Gene3D" id="2.60.120.560">
    <property type="entry name" value="Exo-inulinase, domain 1"/>
    <property type="match status" value="1"/>
</dbReference>
<evidence type="ECO:0000313" key="3">
    <source>
        <dbReference type="Proteomes" id="UP000595091"/>
    </source>
</evidence>
<proteinExistence type="predicted"/>
<evidence type="ECO:0000259" key="1">
    <source>
        <dbReference type="Pfam" id="PF08244"/>
    </source>
</evidence>
<protein>
    <submittedName>
        <fullName evidence="2">GH32 C-terminal domain-containing protein</fullName>
    </submittedName>
</protein>
<dbReference type="PANTHER" id="PTHR43101:SF1">
    <property type="entry name" value="BETA-FRUCTOSIDASE"/>
    <property type="match status" value="1"/>
</dbReference>
<dbReference type="AlphaFoldDB" id="A0A7M1KRB1"/>
<organism evidence="2 3">
    <name type="scientific">Aerococcus urinaeequi</name>
    <dbReference type="NCBI Taxonomy" id="51665"/>
    <lineage>
        <taxon>Bacteria</taxon>
        <taxon>Bacillati</taxon>
        <taxon>Bacillota</taxon>
        <taxon>Bacilli</taxon>
        <taxon>Lactobacillales</taxon>
        <taxon>Aerococcaceae</taxon>
        <taxon>Aerococcus</taxon>
    </lineage>
</organism>
<name>A0A7M1KRB1_9LACT</name>
<dbReference type="InterPro" id="IPR013189">
    <property type="entry name" value="Glyco_hydro_32_C"/>
</dbReference>
<feature type="domain" description="Glycosyl hydrolase family 32 C-terminal" evidence="1">
    <location>
        <begin position="34"/>
        <end position="147"/>
    </location>
</feature>
<dbReference type="PANTHER" id="PTHR43101">
    <property type="entry name" value="BETA-FRUCTOSIDASE"/>
    <property type="match status" value="1"/>
</dbReference>
<gene>
    <name evidence="2" type="ORF">IMX20_07810</name>
</gene>
<evidence type="ECO:0000313" key="2">
    <source>
        <dbReference type="EMBL" id="QOQ78881.1"/>
    </source>
</evidence>
<dbReference type="Pfam" id="PF08244">
    <property type="entry name" value="Glyco_hydro_32C"/>
    <property type="match status" value="1"/>
</dbReference>
<accession>A0A7M1KRB1</accession>
<dbReference type="SUPFAM" id="SSF49899">
    <property type="entry name" value="Concanavalin A-like lectins/glucanases"/>
    <property type="match status" value="1"/>
</dbReference>
<dbReference type="InterPro" id="IPR013320">
    <property type="entry name" value="ConA-like_dom_sf"/>
</dbReference>
<dbReference type="EMBL" id="CP063065">
    <property type="protein sequence ID" value="QOQ78881.1"/>
    <property type="molecule type" value="Genomic_DNA"/>
</dbReference>
<dbReference type="Proteomes" id="UP000595091">
    <property type="component" value="Chromosome"/>
</dbReference>
<reference evidence="2 3" key="1">
    <citation type="submission" date="2020-10" db="EMBL/GenBank/DDBJ databases">
        <title>Plasmid carrying two tetracycline resistance determinant.</title>
        <authorList>
            <person name="Yang Q."/>
        </authorList>
    </citation>
    <scope>NUCLEOTIDE SEQUENCE [LARGE SCALE GENOMIC DNA]</scope>
    <source>
        <strain evidence="2 3">T43</strain>
    </source>
</reference>
<dbReference type="RefSeq" id="WP_197558303.1">
    <property type="nucleotide sequence ID" value="NZ_CP063065.1"/>
</dbReference>